<evidence type="ECO:0000313" key="4">
    <source>
        <dbReference type="EMBL" id="GAA0184277.1"/>
    </source>
</evidence>
<feature type="signal peptide" evidence="2">
    <location>
        <begin position="1"/>
        <end position="16"/>
    </location>
</feature>
<sequence>MLLNLCLLCLSQATSAPHNYTPPPPPPSPLPSPPPPLLPPPPPKGTSPVLPPSILPPCKCSISLKTIGACGLVLRGIAVGFAERICCNGLKKLSYSDVSSCICFVFRSNIGKSSKLKLTIDEAKKVIAVACNL</sequence>
<gene>
    <name evidence="4" type="ORF">LIER_31565</name>
</gene>
<reference evidence="4 5" key="1">
    <citation type="submission" date="2024-01" db="EMBL/GenBank/DDBJ databases">
        <title>The complete chloroplast genome sequence of Lithospermum erythrorhizon: insights into the phylogenetic relationship among Boraginaceae species and the maternal lineages of purple gromwells.</title>
        <authorList>
            <person name="Okada T."/>
            <person name="Watanabe K."/>
        </authorList>
    </citation>
    <scope>NUCLEOTIDE SEQUENCE [LARGE SCALE GENOMIC DNA]</scope>
</reference>
<protein>
    <recommendedName>
        <fullName evidence="3">Hydrophobic seed protein domain-containing protein</fullName>
    </recommendedName>
</protein>
<comment type="caution">
    <text evidence="4">The sequence shown here is derived from an EMBL/GenBank/DDBJ whole genome shotgun (WGS) entry which is preliminary data.</text>
</comment>
<keyword evidence="5" id="KW-1185">Reference proteome</keyword>
<evidence type="ECO:0000313" key="5">
    <source>
        <dbReference type="Proteomes" id="UP001454036"/>
    </source>
</evidence>
<feature type="chain" id="PRO_5043360283" description="Hydrophobic seed protein domain-containing protein" evidence="2">
    <location>
        <begin position="17"/>
        <end position="133"/>
    </location>
</feature>
<proteinExistence type="predicted"/>
<keyword evidence="2" id="KW-0732">Signal</keyword>
<organism evidence="4 5">
    <name type="scientific">Lithospermum erythrorhizon</name>
    <name type="common">Purple gromwell</name>
    <name type="synonym">Lithospermum officinale var. erythrorhizon</name>
    <dbReference type="NCBI Taxonomy" id="34254"/>
    <lineage>
        <taxon>Eukaryota</taxon>
        <taxon>Viridiplantae</taxon>
        <taxon>Streptophyta</taxon>
        <taxon>Embryophyta</taxon>
        <taxon>Tracheophyta</taxon>
        <taxon>Spermatophyta</taxon>
        <taxon>Magnoliopsida</taxon>
        <taxon>eudicotyledons</taxon>
        <taxon>Gunneridae</taxon>
        <taxon>Pentapetalae</taxon>
        <taxon>asterids</taxon>
        <taxon>lamiids</taxon>
        <taxon>Boraginales</taxon>
        <taxon>Boraginaceae</taxon>
        <taxon>Boraginoideae</taxon>
        <taxon>Lithospermeae</taxon>
        <taxon>Lithospermum</taxon>
    </lineage>
</organism>
<feature type="domain" description="Hydrophobic seed protein" evidence="3">
    <location>
        <begin position="60"/>
        <end position="131"/>
    </location>
</feature>
<dbReference type="InterPro" id="IPR027923">
    <property type="entry name" value="Hydrophob_seed_dom"/>
</dbReference>
<dbReference type="EMBL" id="BAABME010011780">
    <property type="protein sequence ID" value="GAA0184277.1"/>
    <property type="molecule type" value="Genomic_DNA"/>
</dbReference>
<feature type="compositionally biased region" description="Pro residues" evidence="1">
    <location>
        <begin position="20"/>
        <end position="48"/>
    </location>
</feature>
<feature type="region of interest" description="Disordered" evidence="1">
    <location>
        <begin position="19"/>
        <end position="48"/>
    </location>
</feature>
<evidence type="ECO:0000259" key="3">
    <source>
        <dbReference type="Pfam" id="PF14547"/>
    </source>
</evidence>
<evidence type="ECO:0000256" key="2">
    <source>
        <dbReference type="SAM" id="SignalP"/>
    </source>
</evidence>
<name>A0AAV3RVC6_LITER</name>
<dbReference type="Proteomes" id="UP001454036">
    <property type="component" value="Unassembled WGS sequence"/>
</dbReference>
<dbReference type="Pfam" id="PF14547">
    <property type="entry name" value="Hydrophob_seed"/>
    <property type="match status" value="1"/>
</dbReference>
<accession>A0AAV3RVC6</accession>
<evidence type="ECO:0000256" key="1">
    <source>
        <dbReference type="SAM" id="MobiDB-lite"/>
    </source>
</evidence>
<dbReference type="AlphaFoldDB" id="A0AAV3RVC6"/>